<proteinExistence type="predicted"/>
<feature type="domain" description="C1q" evidence="4">
    <location>
        <begin position="83"/>
        <end position="218"/>
    </location>
</feature>
<keyword evidence="2" id="KW-0964">Secreted</keyword>
<dbReference type="PRINTS" id="PR00007">
    <property type="entry name" value="COMPLEMNTC1Q"/>
</dbReference>
<dbReference type="Proteomes" id="UP000507470">
    <property type="component" value="Unassembled WGS sequence"/>
</dbReference>
<dbReference type="InterPro" id="IPR050822">
    <property type="entry name" value="Cerebellin_Synaptic_Org"/>
</dbReference>
<dbReference type="InterPro" id="IPR008983">
    <property type="entry name" value="Tumour_necrosis_fac-like_dom"/>
</dbReference>
<dbReference type="PANTHER" id="PTHR22923">
    <property type="entry name" value="CEREBELLIN-RELATED"/>
    <property type="match status" value="1"/>
</dbReference>
<dbReference type="SUPFAM" id="SSF49842">
    <property type="entry name" value="TNF-like"/>
    <property type="match status" value="1"/>
</dbReference>
<keyword evidence="6" id="KW-1185">Reference proteome</keyword>
<gene>
    <name evidence="5" type="ORF">MCOR_56735</name>
</gene>
<dbReference type="AlphaFoldDB" id="A0A6J8EWJ2"/>
<dbReference type="GO" id="GO:0005576">
    <property type="term" value="C:extracellular region"/>
    <property type="evidence" value="ECO:0007669"/>
    <property type="project" value="UniProtKB-SubCell"/>
</dbReference>
<dbReference type="Pfam" id="PF00386">
    <property type="entry name" value="C1q"/>
    <property type="match status" value="1"/>
</dbReference>
<dbReference type="Gene3D" id="2.60.120.40">
    <property type="match status" value="1"/>
</dbReference>
<evidence type="ECO:0000256" key="3">
    <source>
        <dbReference type="ARBA" id="ARBA00022729"/>
    </source>
</evidence>
<dbReference type="PANTHER" id="PTHR22923:SF116">
    <property type="entry name" value="C1Q DOMAIN-CONTAINING PROTEIN"/>
    <property type="match status" value="1"/>
</dbReference>
<reference evidence="5 6" key="1">
    <citation type="submission" date="2020-06" db="EMBL/GenBank/DDBJ databases">
        <authorList>
            <person name="Li R."/>
            <person name="Bekaert M."/>
        </authorList>
    </citation>
    <scope>NUCLEOTIDE SEQUENCE [LARGE SCALE GENOMIC DNA]</scope>
    <source>
        <strain evidence="6">wild</strain>
    </source>
</reference>
<accession>A0A6J8EWJ2</accession>
<evidence type="ECO:0000256" key="2">
    <source>
        <dbReference type="ARBA" id="ARBA00022525"/>
    </source>
</evidence>
<dbReference type="PROSITE" id="PS50871">
    <property type="entry name" value="C1Q"/>
    <property type="match status" value="1"/>
</dbReference>
<dbReference type="InterPro" id="IPR001073">
    <property type="entry name" value="C1q_dom"/>
</dbReference>
<dbReference type="EMBL" id="CACVKT020010086">
    <property type="protein sequence ID" value="CAC5424864.1"/>
    <property type="molecule type" value="Genomic_DNA"/>
</dbReference>
<evidence type="ECO:0000256" key="1">
    <source>
        <dbReference type="ARBA" id="ARBA00004613"/>
    </source>
</evidence>
<comment type="subcellular location">
    <subcellularLocation>
        <location evidence="1">Secreted</location>
    </subcellularLocation>
</comment>
<name>A0A6J8EWJ2_MYTCO</name>
<evidence type="ECO:0000313" key="6">
    <source>
        <dbReference type="Proteomes" id="UP000507470"/>
    </source>
</evidence>
<organism evidence="5 6">
    <name type="scientific">Mytilus coruscus</name>
    <name type="common">Sea mussel</name>
    <dbReference type="NCBI Taxonomy" id="42192"/>
    <lineage>
        <taxon>Eukaryota</taxon>
        <taxon>Metazoa</taxon>
        <taxon>Spiralia</taxon>
        <taxon>Lophotrochozoa</taxon>
        <taxon>Mollusca</taxon>
        <taxon>Bivalvia</taxon>
        <taxon>Autobranchia</taxon>
        <taxon>Pteriomorphia</taxon>
        <taxon>Mytilida</taxon>
        <taxon>Mytiloidea</taxon>
        <taxon>Mytilidae</taxon>
        <taxon>Mytilinae</taxon>
        <taxon>Mytilus</taxon>
    </lineage>
</organism>
<keyword evidence="3" id="KW-0732">Signal</keyword>
<dbReference type="OrthoDB" id="6151356at2759"/>
<sequence>MVQRILNLEKQVSALTEVNQVLYNRVEECDVRHQRDISFLCGMIQNITEKDNISDSGVSKTVSLSLAESSVIKRQNKLHRRQVGGPRIAFYAHMANDEPSPGRHHTLIFHNITTNIGNAYNKHTGIFTATSAGVYVFSVVVFPYSSAHIPVEIVKNSDVIGSMSTLTGTYYSFVSSTIVVQLSIGDACYIRTSSSITPSGSIYSRAEARTSFAGWILF</sequence>
<dbReference type="SMART" id="SM00110">
    <property type="entry name" value="C1Q"/>
    <property type="match status" value="1"/>
</dbReference>
<evidence type="ECO:0000313" key="5">
    <source>
        <dbReference type="EMBL" id="CAC5424864.1"/>
    </source>
</evidence>
<evidence type="ECO:0000259" key="4">
    <source>
        <dbReference type="PROSITE" id="PS50871"/>
    </source>
</evidence>
<protein>
    <recommendedName>
        <fullName evidence="4">C1q domain-containing protein</fullName>
    </recommendedName>
</protein>